<keyword evidence="2" id="KW-0285">Flavoprotein</keyword>
<dbReference type="InterPro" id="IPR036188">
    <property type="entry name" value="FAD/NAD-bd_sf"/>
</dbReference>
<evidence type="ECO:0000256" key="3">
    <source>
        <dbReference type="ARBA" id="ARBA00022827"/>
    </source>
</evidence>
<keyword evidence="4" id="KW-0560">Oxidoreductase</keyword>
<sequence>WWSIYEIGQRLCKDVSFRNRVFLAGDAFHTHSSKGGQGMNVSMILTVYNLGWKFAACAKGIASPSILDTYGGERVEVARELIEFNHKVSRLFSAKSAVAESEGVSMEEFQALWIWMGKWTSGTAVKYDPSLVMTESTAAKTELAKNIIVGSHFESHMVVCYVDAHAVQFTDRLVADGRWRLIGELSNTQISTHC</sequence>
<evidence type="ECO:0000259" key="6">
    <source>
        <dbReference type="Pfam" id="PF07976"/>
    </source>
</evidence>
<feature type="non-terminal residue" evidence="7">
    <location>
        <position position="194"/>
    </location>
</feature>
<evidence type="ECO:0000259" key="5">
    <source>
        <dbReference type="Pfam" id="PF01494"/>
    </source>
</evidence>
<dbReference type="InterPro" id="IPR012941">
    <property type="entry name" value="Phe_hydrox_C_dim_dom"/>
</dbReference>
<dbReference type="EMBL" id="JARIHO010000049">
    <property type="protein sequence ID" value="KAJ7321868.1"/>
    <property type="molecule type" value="Genomic_DNA"/>
</dbReference>
<dbReference type="GO" id="GO:0016709">
    <property type="term" value="F:oxidoreductase activity, acting on paired donors, with incorporation or reduction of molecular oxygen, NAD(P)H as one donor, and incorporation of one atom of oxygen"/>
    <property type="evidence" value="ECO:0007669"/>
    <property type="project" value="UniProtKB-ARBA"/>
</dbReference>
<dbReference type="PRINTS" id="PR00420">
    <property type="entry name" value="RNGMNOXGNASE"/>
</dbReference>
<organism evidence="7 8">
    <name type="scientific">Mycena albidolilacea</name>
    <dbReference type="NCBI Taxonomy" id="1033008"/>
    <lineage>
        <taxon>Eukaryota</taxon>
        <taxon>Fungi</taxon>
        <taxon>Dikarya</taxon>
        <taxon>Basidiomycota</taxon>
        <taxon>Agaricomycotina</taxon>
        <taxon>Agaricomycetes</taxon>
        <taxon>Agaricomycetidae</taxon>
        <taxon>Agaricales</taxon>
        <taxon>Marasmiineae</taxon>
        <taxon>Mycenaceae</taxon>
        <taxon>Mycena</taxon>
    </lineage>
</organism>
<dbReference type="SUPFAM" id="SSF51905">
    <property type="entry name" value="FAD/NAD(P)-binding domain"/>
    <property type="match status" value="1"/>
</dbReference>
<dbReference type="Gene3D" id="3.40.30.20">
    <property type="match status" value="1"/>
</dbReference>
<dbReference type="GO" id="GO:0071949">
    <property type="term" value="F:FAD binding"/>
    <property type="evidence" value="ECO:0007669"/>
    <property type="project" value="InterPro"/>
</dbReference>
<dbReference type="Pfam" id="PF01494">
    <property type="entry name" value="FAD_binding_3"/>
    <property type="match status" value="1"/>
</dbReference>
<dbReference type="PANTHER" id="PTHR43004">
    <property type="entry name" value="TRK SYSTEM POTASSIUM UPTAKE PROTEIN"/>
    <property type="match status" value="1"/>
</dbReference>
<accession>A0AAD6ZGG7</accession>
<dbReference type="InterPro" id="IPR002938">
    <property type="entry name" value="FAD-bd"/>
</dbReference>
<comment type="similarity">
    <text evidence="1">Belongs to the PheA/TfdB FAD monooxygenase family.</text>
</comment>
<name>A0AAD6ZGG7_9AGAR</name>
<dbReference type="SUPFAM" id="SSF52833">
    <property type="entry name" value="Thioredoxin-like"/>
    <property type="match status" value="1"/>
</dbReference>
<keyword evidence="3" id="KW-0274">FAD</keyword>
<gene>
    <name evidence="7" type="ORF">DFH08DRAFT_712462</name>
</gene>
<evidence type="ECO:0000256" key="1">
    <source>
        <dbReference type="ARBA" id="ARBA00007801"/>
    </source>
</evidence>
<dbReference type="InterPro" id="IPR050641">
    <property type="entry name" value="RIFMO-like"/>
</dbReference>
<evidence type="ECO:0000256" key="2">
    <source>
        <dbReference type="ARBA" id="ARBA00022630"/>
    </source>
</evidence>
<comment type="caution">
    <text evidence="7">The sequence shown here is derived from an EMBL/GenBank/DDBJ whole genome shotgun (WGS) entry which is preliminary data.</text>
</comment>
<feature type="domain" description="Phenol hydroxylase-like C-terminal dimerisation" evidence="6">
    <location>
        <begin position="125"/>
        <end position="182"/>
    </location>
</feature>
<dbReference type="Gene3D" id="3.50.50.60">
    <property type="entry name" value="FAD/NAD(P)-binding domain"/>
    <property type="match status" value="1"/>
</dbReference>
<evidence type="ECO:0000256" key="4">
    <source>
        <dbReference type="ARBA" id="ARBA00023002"/>
    </source>
</evidence>
<dbReference type="PANTHER" id="PTHR43004:SF20">
    <property type="entry name" value="2-MONOOXYGENASE, PUTATIVE (AFU_ORTHOLOGUE AFUA_1G13660)-RELATED"/>
    <property type="match status" value="1"/>
</dbReference>
<proteinExistence type="inferred from homology"/>
<evidence type="ECO:0000313" key="7">
    <source>
        <dbReference type="EMBL" id="KAJ7321868.1"/>
    </source>
</evidence>
<dbReference type="Pfam" id="PF07976">
    <property type="entry name" value="Phe_hydrox_dim"/>
    <property type="match status" value="1"/>
</dbReference>
<feature type="domain" description="FAD-binding" evidence="5">
    <location>
        <begin position="1"/>
        <end position="84"/>
    </location>
</feature>
<dbReference type="AlphaFoldDB" id="A0AAD6ZGG7"/>
<protein>
    <submittedName>
        <fullName evidence="7">FAD binding domain-containing protein</fullName>
    </submittedName>
</protein>
<evidence type="ECO:0000313" key="8">
    <source>
        <dbReference type="Proteomes" id="UP001218218"/>
    </source>
</evidence>
<dbReference type="InterPro" id="IPR036249">
    <property type="entry name" value="Thioredoxin-like_sf"/>
</dbReference>
<reference evidence="7" key="1">
    <citation type="submission" date="2023-03" db="EMBL/GenBank/DDBJ databases">
        <title>Massive genome expansion in bonnet fungi (Mycena s.s.) driven by repeated elements and novel gene families across ecological guilds.</title>
        <authorList>
            <consortium name="Lawrence Berkeley National Laboratory"/>
            <person name="Harder C.B."/>
            <person name="Miyauchi S."/>
            <person name="Viragh M."/>
            <person name="Kuo A."/>
            <person name="Thoen E."/>
            <person name="Andreopoulos B."/>
            <person name="Lu D."/>
            <person name="Skrede I."/>
            <person name="Drula E."/>
            <person name="Henrissat B."/>
            <person name="Morin E."/>
            <person name="Kohler A."/>
            <person name="Barry K."/>
            <person name="LaButti K."/>
            <person name="Morin E."/>
            <person name="Salamov A."/>
            <person name="Lipzen A."/>
            <person name="Mereny Z."/>
            <person name="Hegedus B."/>
            <person name="Baldrian P."/>
            <person name="Stursova M."/>
            <person name="Weitz H."/>
            <person name="Taylor A."/>
            <person name="Grigoriev I.V."/>
            <person name="Nagy L.G."/>
            <person name="Martin F."/>
            <person name="Kauserud H."/>
        </authorList>
    </citation>
    <scope>NUCLEOTIDE SEQUENCE</scope>
    <source>
        <strain evidence="7">CBHHK002</strain>
    </source>
</reference>
<dbReference type="Proteomes" id="UP001218218">
    <property type="component" value="Unassembled WGS sequence"/>
</dbReference>
<keyword evidence="8" id="KW-1185">Reference proteome</keyword>
<dbReference type="InterPro" id="IPR038220">
    <property type="entry name" value="PHOX_C_sf"/>
</dbReference>